<feature type="transmembrane region" description="Helical" evidence="8">
    <location>
        <begin position="111"/>
        <end position="133"/>
    </location>
</feature>
<evidence type="ECO:0000313" key="10">
    <source>
        <dbReference type="Proteomes" id="UP000632377"/>
    </source>
</evidence>
<feature type="transmembrane region" description="Helical" evidence="8">
    <location>
        <begin position="12"/>
        <end position="27"/>
    </location>
</feature>
<keyword evidence="7 8" id="KW-0472">Membrane</keyword>
<accession>A0ABS1TGZ7</accession>
<evidence type="ECO:0000313" key="9">
    <source>
        <dbReference type="EMBL" id="MBL4938639.1"/>
    </source>
</evidence>
<keyword evidence="10" id="KW-1185">Reference proteome</keyword>
<dbReference type="InterPro" id="IPR004761">
    <property type="entry name" value="Spore_GerAB"/>
</dbReference>
<evidence type="ECO:0000256" key="8">
    <source>
        <dbReference type="SAM" id="Phobius"/>
    </source>
</evidence>
<sequence>MKNNITSRQVSFVLYGIIVGYGIIDLPKNTAEVGGTGGWVSLFIATIIFIVITYMLTYLQYVHEDKTIYEYSLQLVGKFLTYVFTFVYIIYFFLFFTMINRISSETMTNTILIKTPVKYISILFYIVTGYAAAKGLNTIIRLCQIYGAISIGFSIIFSLILFTKGKLVNITPIFVTNDIMVYFKGIGKIFLPLIGMEILTVIPIKKNNNKKIARYTTLMVGVIGILYIFIIESVLSVTGVEPIIHIKASVFVVAKGIDVYSLEFLRRLDGIYIFIWMLNIVCSLSLWNYGTVTLTSKVFKGIRPSIIIIFIIILSYITSLIPKSIMQVEKFITYLSYAGIMTFFIIPFILLIVTKVKKNDKKI</sequence>
<keyword evidence="3" id="KW-0813">Transport</keyword>
<comment type="similarity">
    <text evidence="2">Belongs to the amino acid-polyamine-organocation (APC) superfamily. Spore germination protein (SGP) (TC 2.A.3.9) family.</text>
</comment>
<feature type="transmembrane region" description="Helical" evidence="8">
    <location>
        <begin position="182"/>
        <end position="200"/>
    </location>
</feature>
<keyword evidence="6 8" id="KW-1133">Transmembrane helix</keyword>
<feature type="transmembrane region" description="Helical" evidence="8">
    <location>
        <begin position="212"/>
        <end position="231"/>
    </location>
</feature>
<keyword evidence="4" id="KW-0309">Germination</keyword>
<dbReference type="Pfam" id="PF03845">
    <property type="entry name" value="Spore_permease"/>
    <property type="match status" value="1"/>
</dbReference>
<organism evidence="9 10">
    <name type="scientific">Clostridium rhizosphaerae</name>
    <dbReference type="NCBI Taxonomy" id="2803861"/>
    <lineage>
        <taxon>Bacteria</taxon>
        <taxon>Bacillati</taxon>
        <taxon>Bacillota</taxon>
        <taxon>Clostridia</taxon>
        <taxon>Eubacteriales</taxon>
        <taxon>Clostridiaceae</taxon>
        <taxon>Clostridium</taxon>
    </lineage>
</organism>
<dbReference type="PANTHER" id="PTHR34975:SF2">
    <property type="entry name" value="SPORE GERMINATION PROTEIN A2"/>
    <property type="match status" value="1"/>
</dbReference>
<gene>
    <name evidence="9" type="ORF">JK636_23315</name>
</gene>
<evidence type="ECO:0000256" key="3">
    <source>
        <dbReference type="ARBA" id="ARBA00022448"/>
    </source>
</evidence>
<dbReference type="RefSeq" id="WP_202751399.1">
    <property type="nucleotide sequence ID" value="NZ_JAESWC010000025.1"/>
</dbReference>
<dbReference type="PANTHER" id="PTHR34975">
    <property type="entry name" value="SPORE GERMINATION PROTEIN A2"/>
    <property type="match status" value="1"/>
</dbReference>
<keyword evidence="5 8" id="KW-0812">Transmembrane</keyword>
<dbReference type="Gene3D" id="1.20.1740.10">
    <property type="entry name" value="Amino acid/polyamine transporter I"/>
    <property type="match status" value="1"/>
</dbReference>
<feature type="transmembrane region" description="Helical" evidence="8">
    <location>
        <begin position="301"/>
        <end position="322"/>
    </location>
</feature>
<feature type="transmembrane region" description="Helical" evidence="8">
    <location>
        <begin position="270"/>
        <end position="289"/>
    </location>
</feature>
<feature type="transmembrane region" description="Helical" evidence="8">
    <location>
        <begin position="79"/>
        <end position="99"/>
    </location>
</feature>
<protein>
    <submittedName>
        <fullName evidence="9">Endospore germination permease</fullName>
    </submittedName>
</protein>
<evidence type="ECO:0000256" key="2">
    <source>
        <dbReference type="ARBA" id="ARBA00007998"/>
    </source>
</evidence>
<comment type="subcellular location">
    <subcellularLocation>
        <location evidence="1">Membrane</location>
        <topology evidence="1">Multi-pass membrane protein</topology>
    </subcellularLocation>
</comment>
<evidence type="ECO:0000256" key="4">
    <source>
        <dbReference type="ARBA" id="ARBA00022544"/>
    </source>
</evidence>
<proteinExistence type="inferred from homology"/>
<dbReference type="NCBIfam" id="TIGR00912">
    <property type="entry name" value="2A0309"/>
    <property type="match status" value="1"/>
</dbReference>
<evidence type="ECO:0000256" key="5">
    <source>
        <dbReference type="ARBA" id="ARBA00022692"/>
    </source>
</evidence>
<evidence type="ECO:0000256" key="1">
    <source>
        <dbReference type="ARBA" id="ARBA00004141"/>
    </source>
</evidence>
<evidence type="ECO:0000256" key="6">
    <source>
        <dbReference type="ARBA" id="ARBA00022989"/>
    </source>
</evidence>
<dbReference type="Proteomes" id="UP000632377">
    <property type="component" value="Unassembled WGS sequence"/>
</dbReference>
<comment type="caution">
    <text evidence="9">The sequence shown here is derived from an EMBL/GenBank/DDBJ whole genome shotgun (WGS) entry which is preliminary data.</text>
</comment>
<feature type="transmembrane region" description="Helical" evidence="8">
    <location>
        <begin position="39"/>
        <end position="59"/>
    </location>
</feature>
<name>A0ABS1TGZ7_9CLOT</name>
<dbReference type="EMBL" id="JAESWC010000025">
    <property type="protein sequence ID" value="MBL4938639.1"/>
    <property type="molecule type" value="Genomic_DNA"/>
</dbReference>
<evidence type="ECO:0000256" key="7">
    <source>
        <dbReference type="ARBA" id="ARBA00023136"/>
    </source>
</evidence>
<reference evidence="9 10" key="1">
    <citation type="submission" date="2021-01" db="EMBL/GenBank/DDBJ databases">
        <title>Genome public.</title>
        <authorList>
            <person name="Liu C."/>
            <person name="Sun Q."/>
        </authorList>
    </citation>
    <scope>NUCLEOTIDE SEQUENCE [LARGE SCALE GENOMIC DNA]</scope>
    <source>
        <strain evidence="9 10">YIM B02515</strain>
    </source>
</reference>
<feature type="transmembrane region" description="Helical" evidence="8">
    <location>
        <begin position="334"/>
        <end position="353"/>
    </location>
</feature>
<feature type="transmembrane region" description="Helical" evidence="8">
    <location>
        <begin position="145"/>
        <end position="162"/>
    </location>
</feature>